<accession>A0ABZ0RLD7</accession>
<evidence type="ECO:0000256" key="1">
    <source>
        <dbReference type="SAM" id="SignalP"/>
    </source>
</evidence>
<dbReference type="SUPFAM" id="SSF82171">
    <property type="entry name" value="DPP6 N-terminal domain-like"/>
    <property type="match status" value="1"/>
</dbReference>
<reference evidence="3 4" key="1">
    <citation type="submission" date="2023-11" db="EMBL/GenBank/DDBJ databases">
        <title>Coraliomargarita sp. nov., isolated from marine algae.</title>
        <authorList>
            <person name="Lee J.K."/>
            <person name="Baek J.H."/>
            <person name="Kim J.M."/>
            <person name="Choi D.G."/>
            <person name="Jeon C.O."/>
        </authorList>
    </citation>
    <scope>NUCLEOTIDE SEQUENCE [LARGE SCALE GENOMIC DNA]</scope>
    <source>
        <strain evidence="3 4">J2-16</strain>
    </source>
</reference>
<organism evidence="3 4">
    <name type="scientific">Coraliomargarita algicola</name>
    <dbReference type="NCBI Taxonomy" id="3092156"/>
    <lineage>
        <taxon>Bacteria</taxon>
        <taxon>Pseudomonadati</taxon>
        <taxon>Verrucomicrobiota</taxon>
        <taxon>Opitutia</taxon>
        <taxon>Puniceicoccales</taxon>
        <taxon>Coraliomargaritaceae</taxon>
        <taxon>Coraliomargarita</taxon>
    </lineage>
</organism>
<dbReference type="Gene3D" id="2.130.10.10">
    <property type="entry name" value="YVTN repeat-like/Quinoprotein amine dehydrogenase"/>
    <property type="match status" value="1"/>
</dbReference>
<protein>
    <submittedName>
        <fullName evidence="3">Caspase family protein</fullName>
    </submittedName>
</protein>
<sequence length="1171" mass="129871">MMRPFLYSLCLIGLSLISSLHAQYEALITSEETKPEVIIEQKRQAAMGPLRLVAPSSHSGQLLGMEQSPDGKYLLTYDQDSLKIWDCEQRVPFIEKNFSANNASQLLAVHFTHIPRQVCVISKNNVSYYDEFNFNKYKWSAQASTPYRIAHWYAADEAAVYVLKRSPYYDAKTSQSILLTLVKITADTDSKHTKLCELELPLDSFGPGFYLKSPTPDWTLTASKDRQSLLFAAGTQHPSLEINPHTGAHRMHPAQEGLLGYLPDGSLLTAKPADSHWAYHIITPESDKVLRTIPTHSQDAPRLRSIDFPNTIEQILLLPTEAGFVLYDFQTQTASQETRPTSERARAVSNFKTKEATRPLLAMEQRDGSSSLQFFDAARQVFRGPWMQQAWTPDSIYPQGDRFEFAAVRGNSVRLIHLNEAGLQVRELAPPPSDLQDIAVFIPEQDGAIYYIDGKSPQVAMLDSPRAPTSKRIQLSPTSYTLYGIHHRVGGRKAIAITPDAQSIALLFDNRLVVCRSGSSNDLEVVATIDVPNNISSMVEADPILAISDDGNRILYGNSKHQDGEYRQSLTLHDLSLGKELWRKEARYDQDACYMRNLKFIEGGTHFVASNNAQTKIAKFQTVDGAKVGDLNDYYANEHPYVYSPKGSVFSRIATASKSASITQYALPSAKPRATIQLSQKPDILTPLADSHFLLAHTLGSSSLQLIDSAVAAVVADLYLFENTNQWLVRNPETGLFTSNQDAHANIFYVKGDQINPLAAYFDKFYRPRLLGSLINGLSPKPTIRLDKLRYAPRLHLKIDGPQQRGLSVEDEFESVEIATDTVTLNISASCEGSPIKDIRIYQNGKLVSGGTRGLFVEDDEDAPSDELFTQEASYTFPLAQGKNRFRAIAINEQETESVPDEIIVYSANSEESDSTGMRLHLFVIGINEYSNSDYNLNYAVADAEAISQSIKAGSETIYSQTKVYQLKNSEATRENIIGILENIQADATARDSFIFFFAGHGVVSEDEYAEFYLAPADMTQLYGDRSTLQKRGLSSYELLEYSRDIAAQKQLFILDACQSEGALKTVAMRGAAEEQAIAQLARSTGTHWLTATASDQTAIEFKTLGHGAFTYTLLEALNGKADTGDGIVSVNELKAYIEARVPEVTEAHKGSAQYPASYGYGQDFPIALPE</sequence>
<keyword evidence="1" id="KW-0732">Signal</keyword>
<evidence type="ECO:0000313" key="4">
    <source>
        <dbReference type="Proteomes" id="UP001324993"/>
    </source>
</evidence>
<feature type="domain" description="Peptidase C14 caspase" evidence="2">
    <location>
        <begin position="923"/>
        <end position="1157"/>
    </location>
</feature>
<name>A0ABZ0RLD7_9BACT</name>
<dbReference type="Proteomes" id="UP001324993">
    <property type="component" value="Chromosome"/>
</dbReference>
<feature type="signal peptide" evidence="1">
    <location>
        <begin position="1"/>
        <end position="22"/>
    </location>
</feature>
<dbReference type="SUPFAM" id="SSF50998">
    <property type="entry name" value="Quinoprotein alcohol dehydrogenase-like"/>
    <property type="match status" value="1"/>
</dbReference>
<dbReference type="EMBL" id="CP138858">
    <property type="protein sequence ID" value="WPJ95903.1"/>
    <property type="molecule type" value="Genomic_DNA"/>
</dbReference>
<dbReference type="Gene3D" id="3.40.50.1460">
    <property type="match status" value="1"/>
</dbReference>
<dbReference type="InterPro" id="IPR015943">
    <property type="entry name" value="WD40/YVTN_repeat-like_dom_sf"/>
</dbReference>
<evidence type="ECO:0000259" key="2">
    <source>
        <dbReference type="Pfam" id="PF00656"/>
    </source>
</evidence>
<keyword evidence="4" id="KW-1185">Reference proteome</keyword>
<dbReference type="InterPro" id="IPR011600">
    <property type="entry name" value="Pept_C14_caspase"/>
</dbReference>
<proteinExistence type="predicted"/>
<dbReference type="Pfam" id="PF00656">
    <property type="entry name" value="Peptidase_C14"/>
    <property type="match status" value="1"/>
</dbReference>
<feature type="chain" id="PRO_5046881656" evidence="1">
    <location>
        <begin position="23"/>
        <end position="1171"/>
    </location>
</feature>
<dbReference type="SUPFAM" id="SSF52129">
    <property type="entry name" value="Caspase-like"/>
    <property type="match status" value="1"/>
</dbReference>
<dbReference type="InterPro" id="IPR029030">
    <property type="entry name" value="Caspase-like_dom_sf"/>
</dbReference>
<dbReference type="RefSeq" id="WP_319832772.1">
    <property type="nucleotide sequence ID" value="NZ_CP138858.1"/>
</dbReference>
<gene>
    <name evidence="3" type="ORF">SH580_21035</name>
</gene>
<evidence type="ECO:0000313" key="3">
    <source>
        <dbReference type="EMBL" id="WPJ95903.1"/>
    </source>
</evidence>
<dbReference type="InterPro" id="IPR011047">
    <property type="entry name" value="Quinoprotein_ADH-like_sf"/>
</dbReference>